<dbReference type="PROSITE" id="PS00138">
    <property type="entry name" value="SUBTILASE_SER"/>
    <property type="match status" value="1"/>
</dbReference>
<name>A0A4R5TT19_9GAMM</name>
<dbReference type="RefSeq" id="WP_133323200.1">
    <property type="nucleotide sequence ID" value="NZ_SMTF01000014.1"/>
</dbReference>
<evidence type="ECO:0000313" key="11">
    <source>
        <dbReference type="Proteomes" id="UP000294796"/>
    </source>
</evidence>
<dbReference type="CDD" id="cd04848">
    <property type="entry name" value="Peptidases_S8_Autotransporter_serine_protease_like"/>
    <property type="match status" value="1"/>
</dbReference>
<dbReference type="SUPFAM" id="SSF103515">
    <property type="entry name" value="Autotransporter"/>
    <property type="match status" value="1"/>
</dbReference>
<evidence type="ECO:0000256" key="8">
    <source>
        <dbReference type="SAM" id="SignalP"/>
    </source>
</evidence>
<feature type="compositionally biased region" description="Pro residues" evidence="7">
    <location>
        <begin position="40"/>
        <end position="55"/>
    </location>
</feature>
<evidence type="ECO:0000256" key="7">
    <source>
        <dbReference type="SAM" id="MobiDB-lite"/>
    </source>
</evidence>
<dbReference type="InterPro" id="IPR023827">
    <property type="entry name" value="Peptidase_S8_Asp-AS"/>
</dbReference>
<feature type="active site" description="Charge relay system" evidence="6">
    <location>
        <position position="128"/>
    </location>
</feature>
<sequence length="944" mass="98529">MRTPRSRSLFATARRTLPAVALLAVLAACGGGGGGTTRVDPPPAGPPPTPPPTPPVVEAPNPAFSNHLAWTGADQAHAAGLTGAGVRIGFLDSGVNRNHPALAGRVVANLNYINPNTNNLTVDDVSGHGTAVAQIAAGRPFGQWPGGIAPGAEIVSARIISDRPPSDDGSGQGNQLNGPLGVASIHQDLMNRNVRIMNNSWGGLYWTNANVTAQVAAEYRPFIVNHGGLVVFSAGNSGFANPSDTAALPSQPGPNGTTPAADLERGWLAVAALDGTDSRQLASYSNACGVAMHYCLAAPGTVITTGTNNAPNAPEYFQWRGTSFSAPIVSGAAALVWEAFPYFTNDNVRQTLLGTATDIGAPGVDPVFGHGALNIAAAVRGPSRLEWGDFVANFNGITSTWGNVLRGDGTLVKRGTGTLVLDAMTQNTGGIRVEGGTVEANNIVQGNATIAAAGTLRTGQALVGNVDNAGRLDVRALNSNPAAPQATFTYGNYHQRSGGTLSMLVGHYLAATGTVTLDGGTLHINGVKPGYVSQARETVLRGQGGLTGQFSQLTWANNLFLQATLGYDATDAWLDITRLDVAAAAKAMAAATPASISSAQRVEEVFRSIDAGRAGADGMRHLAGEFQSIGDERQAIAALDSLSGESHALATTLTFDAIDMGRRALSSRFDAFDARADGAQVWKRALGRGGDTGIGGGDFALDGWLVGRDQKLGANAVAGFAFGETRADDRVGGNRDRSRDRQAHGQFYGGRLFDGGYAMAQFGFGRFDRSIERSLFDGDGRRGVSSRYSGDYVTLGLEGGRQHRFGDALLTGYVGSDYTQLDSDGFRELGDSGFALHAGAARMSRLQAIAGVRAERDWRGATWRAYGEWQQVLDASGFDVPASFVGIDSWSPLPLADAARSGGLFGVGFGTRVSRNAALSFGFDQRFGPRGDERMASFRYAYGF</sequence>
<dbReference type="EMBL" id="SMTF01000014">
    <property type="protein sequence ID" value="TDK22327.1"/>
    <property type="molecule type" value="Genomic_DNA"/>
</dbReference>
<dbReference type="PANTHER" id="PTHR43806:SF11">
    <property type="entry name" value="CEREVISIN-RELATED"/>
    <property type="match status" value="1"/>
</dbReference>
<gene>
    <name evidence="10" type="ORF">E2F46_14155</name>
</gene>
<dbReference type="InterPro" id="IPR034061">
    <property type="entry name" value="Peptidases_S8_Autotransporter"/>
</dbReference>
<feature type="domain" description="Autotransporter" evidence="9">
    <location>
        <begin position="674"/>
        <end position="944"/>
    </location>
</feature>
<dbReference type="AlphaFoldDB" id="A0A4R5TT19"/>
<dbReference type="Gene3D" id="2.40.128.130">
    <property type="entry name" value="Autotransporter beta-domain"/>
    <property type="match status" value="1"/>
</dbReference>
<dbReference type="PANTHER" id="PTHR43806">
    <property type="entry name" value="PEPTIDASE S8"/>
    <property type="match status" value="1"/>
</dbReference>
<keyword evidence="4 6" id="KW-0378">Hydrolase</keyword>
<dbReference type="Proteomes" id="UP000294796">
    <property type="component" value="Unassembled WGS sequence"/>
</dbReference>
<comment type="caution">
    <text evidence="10">The sequence shown here is derived from an EMBL/GenBank/DDBJ whole genome shotgun (WGS) entry which is preliminary data.</text>
</comment>
<dbReference type="OrthoDB" id="5360469at2"/>
<keyword evidence="11" id="KW-1185">Reference proteome</keyword>
<proteinExistence type="inferred from homology"/>
<protein>
    <submittedName>
        <fullName evidence="10">Autotransporter domain-containing protein</fullName>
    </submittedName>
</protein>
<organism evidence="10 11">
    <name type="scientific">Luteimonas aestuarii</name>
    <dbReference type="NCBI Taxonomy" id="453837"/>
    <lineage>
        <taxon>Bacteria</taxon>
        <taxon>Pseudomonadati</taxon>
        <taxon>Pseudomonadota</taxon>
        <taxon>Gammaproteobacteria</taxon>
        <taxon>Lysobacterales</taxon>
        <taxon>Lysobacteraceae</taxon>
        <taxon>Luteimonas</taxon>
    </lineage>
</organism>
<dbReference type="Pfam" id="PF03797">
    <property type="entry name" value="Autotransporter"/>
    <property type="match status" value="1"/>
</dbReference>
<evidence type="ECO:0000256" key="3">
    <source>
        <dbReference type="ARBA" id="ARBA00022729"/>
    </source>
</evidence>
<keyword evidence="5 6" id="KW-0720">Serine protease</keyword>
<dbReference type="InterPro" id="IPR036852">
    <property type="entry name" value="Peptidase_S8/S53_dom_sf"/>
</dbReference>
<evidence type="ECO:0000259" key="9">
    <source>
        <dbReference type="PROSITE" id="PS51208"/>
    </source>
</evidence>
<dbReference type="PROSITE" id="PS00136">
    <property type="entry name" value="SUBTILASE_ASP"/>
    <property type="match status" value="1"/>
</dbReference>
<dbReference type="Gene3D" id="3.40.50.200">
    <property type="entry name" value="Peptidase S8/S53 domain"/>
    <property type="match status" value="1"/>
</dbReference>
<dbReference type="SMART" id="SM00869">
    <property type="entry name" value="Autotransporter"/>
    <property type="match status" value="1"/>
</dbReference>
<dbReference type="PROSITE" id="PS51208">
    <property type="entry name" value="AUTOTRANSPORTER"/>
    <property type="match status" value="1"/>
</dbReference>
<dbReference type="GO" id="GO:0004252">
    <property type="term" value="F:serine-type endopeptidase activity"/>
    <property type="evidence" value="ECO:0007669"/>
    <property type="project" value="UniProtKB-UniRule"/>
</dbReference>
<keyword evidence="2 6" id="KW-0645">Protease</keyword>
<dbReference type="PROSITE" id="PS51257">
    <property type="entry name" value="PROKAR_LIPOPROTEIN"/>
    <property type="match status" value="1"/>
</dbReference>
<dbReference type="InterPro" id="IPR005546">
    <property type="entry name" value="Autotransporte_beta"/>
</dbReference>
<evidence type="ECO:0000256" key="5">
    <source>
        <dbReference type="ARBA" id="ARBA00022825"/>
    </source>
</evidence>
<comment type="similarity">
    <text evidence="1 6">Belongs to the peptidase S8 family.</text>
</comment>
<dbReference type="InterPro" id="IPR013425">
    <property type="entry name" value="Autotrns_rpt"/>
</dbReference>
<feature type="active site" description="Charge relay system" evidence="6">
    <location>
        <position position="323"/>
    </location>
</feature>
<dbReference type="InterPro" id="IPR050131">
    <property type="entry name" value="Peptidase_S8_subtilisin-like"/>
</dbReference>
<dbReference type="InterPro" id="IPR036709">
    <property type="entry name" value="Autotransporte_beta_dom_sf"/>
</dbReference>
<feature type="signal peptide" evidence="8">
    <location>
        <begin position="1"/>
        <end position="30"/>
    </location>
</feature>
<dbReference type="Pfam" id="PF00082">
    <property type="entry name" value="Peptidase_S8"/>
    <property type="match status" value="1"/>
</dbReference>
<evidence type="ECO:0000256" key="2">
    <source>
        <dbReference type="ARBA" id="ARBA00022670"/>
    </source>
</evidence>
<evidence type="ECO:0000313" key="10">
    <source>
        <dbReference type="EMBL" id="TDK22327.1"/>
    </source>
</evidence>
<dbReference type="SUPFAM" id="SSF52743">
    <property type="entry name" value="Subtilisin-like"/>
    <property type="match status" value="1"/>
</dbReference>
<dbReference type="InterPro" id="IPR015500">
    <property type="entry name" value="Peptidase_S8_subtilisin-rel"/>
</dbReference>
<dbReference type="InterPro" id="IPR023828">
    <property type="entry name" value="Peptidase_S8_Ser-AS"/>
</dbReference>
<reference evidence="10 11" key="1">
    <citation type="submission" date="2019-03" db="EMBL/GenBank/DDBJ databases">
        <title>Luteimonas zhaokaii sp.nov., isolated from the rectal contents of Plateau pika in Yushu, Qinghai Province, China.</title>
        <authorList>
            <person name="Zhang G."/>
        </authorList>
    </citation>
    <scope>NUCLEOTIDE SEQUENCE [LARGE SCALE GENOMIC DNA]</scope>
    <source>
        <strain evidence="10 11">B9</strain>
    </source>
</reference>
<dbReference type="PRINTS" id="PR00723">
    <property type="entry name" value="SUBTILISIN"/>
</dbReference>
<feature type="chain" id="PRO_5020384843" evidence="8">
    <location>
        <begin position="31"/>
        <end position="944"/>
    </location>
</feature>
<dbReference type="PROSITE" id="PS51892">
    <property type="entry name" value="SUBTILASE"/>
    <property type="match status" value="1"/>
</dbReference>
<evidence type="ECO:0000256" key="1">
    <source>
        <dbReference type="ARBA" id="ARBA00011073"/>
    </source>
</evidence>
<dbReference type="InterPro" id="IPR000209">
    <property type="entry name" value="Peptidase_S8/S53_dom"/>
</dbReference>
<feature type="region of interest" description="Disordered" evidence="7">
    <location>
        <begin position="34"/>
        <end position="55"/>
    </location>
</feature>
<dbReference type="NCBIfam" id="TIGR02601">
    <property type="entry name" value="autotrns_rpt"/>
    <property type="match status" value="1"/>
</dbReference>
<accession>A0A4R5TT19</accession>
<feature type="active site" description="Charge relay system" evidence="6">
    <location>
        <position position="92"/>
    </location>
</feature>
<keyword evidence="3 8" id="KW-0732">Signal</keyword>
<evidence type="ECO:0000256" key="6">
    <source>
        <dbReference type="PROSITE-ProRule" id="PRU01240"/>
    </source>
</evidence>
<dbReference type="GO" id="GO:0006508">
    <property type="term" value="P:proteolysis"/>
    <property type="evidence" value="ECO:0007669"/>
    <property type="project" value="UniProtKB-KW"/>
</dbReference>
<evidence type="ECO:0000256" key="4">
    <source>
        <dbReference type="ARBA" id="ARBA00022801"/>
    </source>
</evidence>